<evidence type="ECO:0000313" key="3">
    <source>
        <dbReference type="Proteomes" id="UP000516260"/>
    </source>
</evidence>
<feature type="compositionally biased region" description="Basic and acidic residues" evidence="1">
    <location>
        <begin position="260"/>
        <end position="276"/>
    </location>
</feature>
<feature type="compositionally biased region" description="Polar residues" evidence="1">
    <location>
        <begin position="243"/>
        <end position="254"/>
    </location>
</feature>
<feature type="compositionally biased region" description="Basic and acidic residues" evidence="1">
    <location>
        <begin position="368"/>
        <end position="392"/>
    </location>
</feature>
<feature type="compositionally biased region" description="Basic residues" evidence="1">
    <location>
        <begin position="67"/>
        <end position="78"/>
    </location>
</feature>
<sequence>MYSHRSDHSRQYGVRRHWDGDDEHWEKHETQRNSHRSYGGSSERTSRSREYGDSPRRRYSKDFANHERRRKSPLRRRASSPDWGALEKKRRRLTDDEEDYKYRHLAEGKTSRQLSLDGANFHPSADLKQEKDFESRKRTKGSGHRHHEEFVYRKRHDDAQLTGYNNDRDDRERTWDGARERTQSLDEPMKNPDRDGTHQKESIPDKNTSSKGFQLFLNVLNKGVNVATLTKIMTSAKEENRPQALTSPPNTTDGPLSPPDRGEPEFHQNTDRRSEDVEFWRMASSEPPRKSLSTPKENLMFDELPVRSRDGDQSYPGSSGCSGSLAHSDKITLTPEEEHKHKQAQHILQAIGMNIEFEELGQMSHRIQERLYGKRDGDRGRPGRRSRERDTMRVSSPRLHNRSSSSSRSTYSPSPQKSKNKDSHSFQSTNSEEKSRENISTRPSYPQDFTYTLPEPHPVPAMPAYSPVSRPGQPFPAFLPNLAQPTPHLFFPHMPPYPQPPPMNVFPAALAQMRPLFPPPPVHPLNPPQKSKPLSRPRCLQVIETKQPG</sequence>
<feature type="region of interest" description="Disordered" evidence="1">
    <location>
        <begin position="517"/>
        <end position="539"/>
    </location>
</feature>
<dbReference type="EMBL" id="SWLE01000021">
    <property type="protein sequence ID" value="TNM85542.1"/>
    <property type="molecule type" value="Genomic_DNA"/>
</dbReference>
<name>A0A4Z2AZF8_9TELE</name>
<feature type="region of interest" description="Disordered" evidence="1">
    <location>
        <begin position="1"/>
        <end position="209"/>
    </location>
</feature>
<feature type="compositionally biased region" description="Basic and acidic residues" evidence="1">
    <location>
        <begin position="44"/>
        <end position="66"/>
    </location>
</feature>
<feature type="region of interest" description="Disordered" evidence="1">
    <location>
        <begin position="368"/>
        <end position="456"/>
    </location>
</feature>
<feature type="compositionally biased region" description="Basic and acidic residues" evidence="1">
    <location>
        <begin position="1"/>
        <end position="32"/>
    </location>
</feature>
<feature type="region of interest" description="Disordered" evidence="1">
    <location>
        <begin position="307"/>
        <end position="327"/>
    </location>
</feature>
<feature type="compositionally biased region" description="Low complexity" evidence="1">
    <location>
        <begin position="395"/>
        <end position="417"/>
    </location>
</feature>
<feature type="compositionally biased region" description="Basic and acidic residues" evidence="1">
    <location>
        <begin position="146"/>
        <end position="159"/>
    </location>
</feature>
<gene>
    <name evidence="2" type="ORF">fugu_007813</name>
</gene>
<feature type="compositionally biased region" description="Basic and acidic residues" evidence="1">
    <location>
        <begin position="166"/>
        <end position="204"/>
    </location>
</feature>
<dbReference type="AlphaFoldDB" id="A0A4Z2AZF8"/>
<feature type="compositionally biased region" description="Polar residues" evidence="1">
    <location>
        <begin position="440"/>
        <end position="450"/>
    </location>
</feature>
<protein>
    <submittedName>
        <fullName evidence="2">Uncharacterized protein</fullName>
    </submittedName>
</protein>
<organism evidence="2 3">
    <name type="scientific">Takifugu bimaculatus</name>
    <dbReference type="NCBI Taxonomy" id="433685"/>
    <lineage>
        <taxon>Eukaryota</taxon>
        <taxon>Metazoa</taxon>
        <taxon>Chordata</taxon>
        <taxon>Craniata</taxon>
        <taxon>Vertebrata</taxon>
        <taxon>Euteleostomi</taxon>
        <taxon>Actinopterygii</taxon>
        <taxon>Neopterygii</taxon>
        <taxon>Teleostei</taxon>
        <taxon>Neoteleostei</taxon>
        <taxon>Acanthomorphata</taxon>
        <taxon>Eupercaria</taxon>
        <taxon>Tetraodontiformes</taxon>
        <taxon>Tetradontoidea</taxon>
        <taxon>Tetraodontidae</taxon>
        <taxon>Takifugu</taxon>
    </lineage>
</organism>
<reference evidence="2 3" key="1">
    <citation type="submission" date="2019-04" db="EMBL/GenBank/DDBJ databases">
        <title>The sequence and de novo assembly of Takifugu bimaculatus genome using PacBio and Hi-C technologies.</title>
        <authorList>
            <person name="Xu P."/>
            <person name="Liu B."/>
            <person name="Zhou Z."/>
        </authorList>
    </citation>
    <scope>NUCLEOTIDE SEQUENCE [LARGE SCALE GENOMIC DNA]</scope>
    <source>
        <strain evidence="2">TB-2018</strain>
        <tissue evidence="2">Muscle</tissue>
    </source>
</reference>
<proteinExistence type="predicted"/>
<keyword evidence="3" id="KW-1185">Reference proteome</keyword>
<evidence type="ECO:0000313" key="2">
    <source>
        <dbReference type="EMBL" id="TNM85542.1"/>
    </source>
</evidence>
<feature type="compositionally biased region" description="Basic and acidic residues" evidence="1">
    <location>
        <begin position="100"/>
        <end position="110"/>
    </location>
</feature>
<evidence type="ECO:0000256" key="1">
    <source>
        <dbReference type="SAM" id="MobiDB-lite"/>
    </source>
</evidence>
<accession>A0A4Z2AZF8</accession>
<feature type="compositionally biased region" description="Pro residues" evidence="1">
    <location>
        <begin position="517"/>
        <end position="527"/>
    </location>
</feature>
<feature type="region of interest" description="Disordered" evidence="1">
    <location>
        <begin position="235"/>
        <end position="276"/>
    </location>
</feature>
<dbReference type="Proteomes" id="UP000516260">
    <property type="component" value="Chromosome 8"/>
</dbReference>
<comment type="caution">
    <text evidence="2">The sequence shown here is derived from an EMBL/GenBank/DDBJ whole genome shotgun (WGS) entry which is preliminary data.</text>
</comment>
<feature type="compositionally biased region" description="Basic and acidic residues" evidence="1">
    <location>
        <begin position="125"/>
        <end position="136"/>
    </location>
</feature>